<keyword evidence="6 8" id="KW-0717">Septation</keyword>
<evidence type="ECO:0000313" key="14">
    <source>
        <dbReference type="EMBL" id="WBA09020.1"/>
    </source>
</evidence>
<dbReference type="GO" id="GO:0005737">
    <property type="term" value="C:cytoplasm"/>
    <property type="evidence" value="ECO:0007669"/>
    <property type="project" value="UniProtKB-SubCell"/>
</dbReference>
<name>A0AA47KL74_9GAMM</name>
<dbReference type="EMBL" id="CP114588">
    <property type="protein sequence ID" value="WBA09020.1"/>
    <property type="molecule type" value="Genomic_DNA"/>
</dbReference>
<evidence type="ECO:0000256" key="4">
    <source>
        <dbReference type="ARBA" id="ARBA00022741"/>
    </source>
</evidence>
<evidence type="ECO:0000256" key="3">
    <source>
        <dbReference type="ARBA" id="ARBA00022618"/>
    </source>
</evidence>
<dbReference type="Pfam" id="PF00091">
    <property type="entry name" value="Tubulin"/>
    <property type="match status" value="1"/>
</dbReference>
<evidence type="ECO:0000256" key="5">
    <source>
        <dbReference type="ARBA" id="ARBA00023134"/>
    </source>
</evidence>
<evidence type="ECO:0000256" key="9">
    <source>
        <dbReference type="NCBIfam" id="TIGR00065"/>
    </source>
</evidence>
<dbReference type="PRINTS" id="PR00423">
    <property type="entry name" value="CELLDVISFTSZ"/>
</dbReference>
<dbReference type="GO" id="GO:0051258">
    <property type="term" value="P:protein polymerization"/>
    <property type="evidence" value="ECO:0007669"/>
    <property type="project" value="UniProtKB-UniRule"/>
</dbReference>
<dbReference type="AlphaFoldDB" id="A0AA47KL74"/>
<sequence length="391" mass="40787">MFEPMMEMSDDAVIKVVGIGGGGGNAVEHMVRESIEGVDFISINTDAQALRKSSVGTVIQIGGDITKGLGAGANPQVGRDSALEDRDAIKAELEGADMVFIAAGMGGGTGTGGAPVIAEIAKEMGILTVAVVTKPFSFEGKKRLAFAEQGIEELSKNVDSLITIPNEKLLKVLGRGITLLDAFAKANDVLRNAVQGIAELITRPGHINVDFADVRTVMSEMGHAMMGSGVATGEDRAEEAAEMAISSPLLEDIDLAGARGVLVNITAGFDMRLDEFETVGNTVKAFASDNATVVIGTSMDPEMSDELRVTVVATGIGNERKPDITLVTNSQSGQAQAEPKKAQPLQEKPQAASANPAAKEQPAAASSNAAPKSQTEHDYLDIPAFLRKQAD</sequence>
<keyword evidence="7 8" id="KW-0131">Cell cycle</keyword>
<evidence type="ECO:0000259" key="12">
    <source>
        <dbReference type="SMART" id="SM00864"/>
    </source>
</evidence>
<accession>A0AA47KL74</accession>
<evidence type="ECO:0000256" key="1">
    <source>
        <dbReference type="ARBA" id="ARBA00009690"/>
    </source>
</evidence>
<dbReference type="FunFam" id="3.30.1330.20:FF:000004">
    <property type="entry name" value="Cell division protein FtsZ"/>
    <property type="match status" value="1"/>
</dbReference>
<feature type="binding site" evidence="8">
    <location>
        <position position="187"/>
    </location>
    <ligand>
        <name>GTP</name>
        <dbReference type="ChEBI" id="CHEBI:37565"/>
    </ligand>
</feature>
<keyword evidence="3 8" id="KW-0132">Cell division</keyword>
<dbReference type="FunFam" id="3.40.50.1440:FF:000023">
    <property type="entry name" value="Cell division protein FtsZ"/>
    <property type="match status" value="1"/>
</dbReference>
<evidence type="ECO:0000313" key="15">
    <source>
        <dbReference type="Proteomes" id="UP001164748"/>
    </source>
</evidence>
<dbReference type="Proteomes" id="UP001164748">
    <property type="component" value="Chromosome"/>
</dbReference>
<dbReference type="InterPro" id="IPR024757">
    <property type="entry name" value="FtsZ_C"/>
</dbReference>
<dbReference type="InterPro" id="IPR045061">
    <property type="entry name" value="FtsZ/CetZ"/>
</dbReference>
<dbReference type="InterPro" id="IPR037103">
    <property type="entry name" value="Tubulin/FtsZ-like_C"/>
</dbReference>
<dbReference type="InterPro" id="IPR018316">
    <property type="entry name" value="Tubulin/FtsZ_2-layer-sand-dom"/>
</dbReference>
<keyword evidence="5 8" id="KW-0342">GTP-binding</keyword>
<dbReference type="Gene3D" id="3.40.50.1440">
    <property type="entry name" value="Tubulin/FtsZ, GTPase domain"/>
    <property type="match status" value="1"/>
</dbReference>
<evidence type="ECO:0000256" key="10">
    <source>
        <dbReference type="RuleBase" id="RU000631"/>
    </source>
</evidence>
<dbReference type="RefSeq" id="WP_269579283.1">
    <property type="nucleotide sequence ID" value="NZ_CP114588.1"/>
</dbReference>
<keyword evidence="2 8" id="KW-0963">Cytoplasm</keyword>
<dbReference type="SMART" id="SM00865">
    <property type="entry name" value="Tubulin_C"/>
    <property type="match status" value="1"/>
</dbReference>
<organism evidence="14 15">
    <name type="scientific">Salinivibrio kushneri</name>
    <dbReference type="NCBI Taxonomy" id="1908198"/>
    <lineage>
        <taxon>Bacteria</taxon>
        <taxon>Pseudomonadati</taxon>
        <taxon>Pseudomonadota</taxon>
        <taxon>Gammaproteobacteria</taxon>
        <taxon>Vibrionales</taxon>
        <taxon>Vibrionaceae</taxon>
        <taxon>Salinivibrio</taxon>
    </lineage>
</organism>
<feature type="domain" description="Tubulin/FtsZ 2-layer sandwich" evidence="13">
    <location>
        <begin position="207"/>
        <end position="325"/>
    </location>
</feature>
<dbReference type="PANTHER" id="PTHR30314">
    <property type="entry name" value="CELL DIVISION PROTEIN FTSZ-RELATED"/>
    <property type="match status" value="1"/>
</dbReference>
<dbReference type="InterPro" id="IPR008280">
    <property type="entry name" value="Tub_FtsZ_C"/>
</dbReference>
<feature type="compositionally biased region" description="Low complexity" evidence="11">
    <location>
        <begin position="347"/>
        <end position="373"/>
    </location>
</feature>
<keyword evidence="4 8" id="KW-0547">Nucleotide-binding</keyword>
<feature type="binding site" evidence="8">
    <location>
        <begin position="108"/>
        <end position="110"/>
    </location>
    <ligand>
        <name>GTP</name>
        <dbReference type="ChEBI" id="CHEBI:37565"/>
    </ligand>
</feature>
<evidence type="ECO:0000256" key="7">
    <source>
        <dbReference type="ARBA" id="ARBA00023306"/>
    </source>
</evidence>
<reference evidence="14" key="1">
    <citation type="submission" date="2022-09" db="EMBL/GenBank/DDBJ databases">
        <authorList>
            <person name="Li Z.-J."/>
        </authorList>
    </citation>
    <scope>NUCLEOTIDE SEQUENCE</scope>
    <source>
        <strain evidence="14">TGB11</strain>
    </source>
</reference>
<dbReference type="SUPFAM" id="SSF55307">
    <property type="entry name" value="Tubulin C-terminal domain-like"/>
    <property type="match status" value="1"/>
</dbReference>
<evidence type="ECO:0000256" key="2">
    <source>
        <dbReference type="ARBA" id="ARBA00022490"/>
    </source>
</evidence>
<dbReference type="PROSITE" id="PS01134">
    <property type="entry name" value="FTSZ_1"/>
    <property type="match status" value="1"/>
</dbReference>
<dbReference type="PANTHER" id="PTHR30314:SF3">
    <property type="entry name" value="MITOCHONDRIAL DIVISION PROTEIN FSZA"/>
    <property type="match status" value="1"/>
</dbReference>
<dbReference type="SMART" id="SM00864">
    <property type="entry name" value="Tubulin"/>
    <property type="match status" value="1"/>
</dbReference>
<dbReference type="HAMAP" id="MF_00909">
    <property type="entry name" value="FtsZ"/>
    <property type="match status" value="1"/>
</dbReference>
<dbReference type="GO" id="GO:0043093">
    <property type="term" value="P:FtsZ-dependent cytokinesis"/>
    <property type="evidence" value="ECO:0007669"/>
    <property type="project" value="UniProtKB-UniRule"/>
</dbReference>
<evidence type="ECO:0000256" key="11">
    <source>
        <dbReference type="SAM" id="MobiDB-lite"/>
    </source>
</evidence>
<dbReference type="GO" id="GO:0032153">
    <property type="term" value="C:cell division site"/>
    <property type="evidence" value="ECO:0007669"/>
    <property type="project" value="UniProtKB-UniRule"/>
</dbReference>
<feature type="compositionally biased region" description="Polar residues" evidence="11">
    <location>
        <begin position="326"/>
        <end position="335"/>
    </location>
</feature>
<protein>
    <recommendedName>
        <fullName evidence="8 9">Cell division protein FtsZ</fullName>
    </recommendedName>
</protein>
<gene>
    <name evidence="8 14" type="primary">ftsZ</name>
    <name evidence="14" type="ORF">N8M53_01990</name>
</gene>
<evidence type="ECO:0000259" key="13">
    <source>
        <dbReference type="SMART" id="SM00865"/>
    </source>
</evidence>
<dbReference type="PROSITE" id="PS01135">
    <property type="entry name" value="FTSZ_2"/>
    <property type="match status" value="1"/>
</dbReference>
<dbReference type="InterPro" id="IPR036525">
    <property type="entry name" value="Tubulin/FtsZ_GTPase_sf"/>
</dbReference>
<dbReference type="CDD" id="cd02201">
    <property type="entry name" value="FtsZ_type1"/>
    <property type="match status" value="1"/>
</dbReference>
<dbReference type="InterPro" id="IPR003008">
    <property type="entry name" value="Tubulin_FtsZ_GTPase"/>
</dbReference>
<feature type="binding site" evidence="8">
    <location>
        <position position="143"/>
    </location>
    <ligand>
        <name>GTP</name>
        <dbReference type="ChEBI" id="CHEBI:37565"/>
    </ligand>
</feature>
<comment type="function">
    <text evidence="8 10">Essential cell division protein that forms a contractile ring structure (Z ring) at the future cell division site. The regulation of the ring assembly controls the timing and the location of cell division. One of the functions of the FtsZ ring is to recruit other cell division proteins to the septum to produce a new cell wall between the dividing cells. Binds GTP and shows GTPase activity.</text>
</comment>
<dbReference type="InterPro" id="IPR000158">
    <property type="entry name" value="Cell_div_FtsZ"/>
</dbReference>
<feature type="domain" description="Tubulin/FtsZ GTPase" evidence="12">
    <location>
        <begin position="13"/>
        <end position="205"/>
    </location>
</feature>
<comment type="subunit">
    <text evidence="8">Homodimer. Polymerizes to form a dynamic ring structure in a strictly GTP-dependent manner. Interacts directly with several other division proteins.</text>
</comment>
<dbReference type="GO" id="GO:0003924">
    <property type="term" value="F:GTPase activity"/>
    <property type="evidence" value="ECO:0007669"/>
    <property type="project" value="UniProtKB-UniRule"/>
</dbReference>
<dbReference type="Gene3D" id="3.30.1330.20">
    <property type="entry name" value="Tubulin/FtsZ, C-terminal domain"/>
    <property type="match status" value="1"/>
</dbReference>
<dbReference type="GO" id="GO:0000917">
    <property type="term" value="P:division septum assembly"/>
    <property type="evidence" value="ECO:0007669"/>
    <property type="project" value="UniProtKB-KW"/>
</dbReference>
<dbReference type="Pfam" id="PF12327">
    <property type="entry name" value="FtsZ_C"/>
    <property type="match status" value="1"/>
</dbReference>
<feature type="region of interest" description="Disordered" evidence="11">
    <location>
        <begin position="322"/>
        <end position="391"/>
    </location>
</feature>
<dbReference type="GO" id="GO:0005525">
    <property type="term" value="F:GTP binding"/>
    <property type="evidence" value="ECO:0007669"/>
    <property type="project" value="UniProtKB-UniRule"/>
</dbReference>
<comment type="subcellular location">
    <subcellularLocation>
        <location evidence="8">Cytoplasm</location>
    </subcellularLocation>
    <text evidence="8">Assembles at midcell at the inner surface of the cytoplasmic membrane.</text>
</comment>
<feature type="binding site" evidence="8">
    <location>
        <position position="139"/>
    </location>
    <ligand>
        <name>GTP</name>
        <dbReference type="ChEBI" id="CHEBI:37565"/>
    </ligand>
</feature>
<dbReference type="InterPro" id="IPR020805">
    <property type="entry name" value="Cell_div_FtsZ_CS"/>
</dbReference>
<evidence type="ECO:0000256" key="6">
    <source>
        <dbReference type="ARBA" id="ARBA00023210"/>
    </source>
</evidence>
<proteinExistence type="inferred from homology"/>
<dbReference type="NCBIfam" id="TIGR00065">
    <property type="entry name" value="ftsZ"/>
    <property type="match status" value="1"/>
</dbReference>
<evidence type="ECO:0000256" key="8">
    <source>
        <dbReference type="HAMAP-Rule" id="MF_00909"/>
    </source>
</evidence>
<feature type="binding site" evidence="8">
    <location>
        <begin position="21"/>
        <end position="25"/>
    </location>
    <ligand>
        <name>GTP</name>
        <dbReference type="ChEBI" id="CHEBI:37565"/>
    </ligand>
</feature>
<dbReference type="SUPFAM" id="SSF52490">
    <property type="entry name" value="Tubulin nucleotide-binding domain-like"/>
    <property type="match status" value="1"/>
</dbReference>
<comment type="similarity">
    <text evidence="1 8 10">Belongs to the FtsZ family.</text>
</comment>